<evidence type="ECO:0000313" key="5">
    <source>
        <dbReference type="Proteomes" id="UP000221080"/>
    </source>
</evidence>
<name>A0A9F7R6I6_ICTPU</name>
<feature type="compositionally biased region" description="Low complexity" evidence="2">
    <location>
        <begin position="362"/>
        <end position="373"/>
    </location>
</feature>
<accession>A0A9F7R6I6</accession>
<organism evidence="5 6">
    <name type="scientific">Ictalurus punctatus</name>
    <name type="common">Channel catfish</name>
    <name type="synonym">Silurus punctatus</name>
    <dbReference type="NCBI Taxonomy" id="7998"/>
    <lineage>
        <taxon>Eukaryota</taxon>
        <taxon>Metazoa</taxon>
        <taxon>Chordata</taxon>
        <taxon>Craniata</taxon>
        <taxon>Vertebrata</taxon>
        <taxon>Euteleostomi</taxon>
        <taxon>Actinopterygii</taxon>
        <taxon>Neopterygii</taxon>
        <taxon>Teleostei</taxon>
        <taxon>Ostariophysi</taxon>
        <taxon>Siluriformes</taxon>
        <taxon>Ictaluridae</taxon>
        <taxon>Ictalurus</taxon>
    </lineage>
</organism>
<dbReference type="PROSITE" id="PS52013">
    <property type="entry name" value="ZF_C6H2"/>
    <property type="match status" value="1"/>
</dbReference>
<dbReference type="AlphaFoldDB" id="A0A9F7R6I6"/>
<evidence type="ECO:0000259" key="4">
    <source>
        <dbReference type="PROSITE" id="PS52013"/>
    </source>
</evidence>
<protein>
    <submittedName>
        <fullName evidence="6">Uncharacterized protein vopp1b isoform X1</fullName>
    </submittedName>
</protein>
<feature type="region of interest" description="Disordered" evidence="2">
    <location>
        <begin position="263"/>
        <end position="291"/>
    </location>
</feature>
<gene>
    <name evidence="6" type="primary">vopp1b</name>
</gene>
<comment type="similarity">
    <text evidence="1">Belongs to the peptidase M24A family. Methionine aminopeptidase type 1 subfamily.</text>
</comment>
<feature type="signal peptide" evidence="3">
    <location>
        <begin position="1"/>
        <end position="21"/>
    </location>
</feature>
<feature type="compositionally biased region" description="Basic and acidic residues" evidence="2">
    <location>
        <begin position="277"/>
        <end position="287"/>
    </location>
</feature>
<keyword evidence="1" id="KW-0479">Metal-binding</keyword>
<evidence type="ECO:0000256" key="2">
    <source>
        <dbReference type="SAM" id="MobiDB-lite"/>
    </source>
</evidence>
<dbReference type="Gene3D" id="6.10.140.2220">
    <property type="match status" value="1"/>
</dbReference>
<dbReference type="GeneID" id="108273060"/>
<feature type="compositionally biased region" description="Low complexity" evidence="2">
    <location>
        <begin position="311"/>
        <end position="328"/>
    </location>
</feature>
<evidence type="ECO:0000256" key="1">
    <source>
        <dbReference type="PROSITE-ProRule" id="PRU01357"/>
    </source>
</evidence>
<keyword evidence="1" id="KW-0862">Zinc</keyword>
<feature type="region of interest" description="Disordered" evidence="2">
    <location>
        <begin position="311"/>
        <end position="379"/>
    </location>
</feature>
<reference evidence="6" key="2">
    <citation type="submission" date="2025-08" db="UniProtKB">
        <authorList>
            <consortium name="RefSeq"/>
        </authorList>
    </citation>
    <scope>IDENTIFICATION</scope>
    <source>
        <tissue evidence="6">Blood</tissue>
    </source>
</reference>
<evidence type="ECO:0000313" key="6">
    <source>
        <dbReference type="RefSeq" id="XP_053539645.1"/>
    </source>
</evidence>
<reference evidence="5" key="1">
    <citation type="journal article" date="2016" name="Nat. Commun.">
        <title>The channel catfish genome sequence provides insights into the evolution of scale formation in teleosts.</title>
        <authorList>
            <person name="Liu Z."/>
            <person name="Liu S."/>
            <person name="Yao J."/>
            <person name="Bao L."/>
            <person name="Zhang J."/>
            <person name="Li Y."/>
            <person name="Jiang C."/>
            <person name="Sun L."/>
            <person name="Wang R."/>
            <person name="Zhang Y."/>
            <person name="Zhou T."/>
            <person name="Zeng Q."/>
            <person name="Fu Q."/>
            <person name="Gao S."/>
            <person name="Li N."/>
            <person name="Koren S."/>
            <person name="Jiang Y."/>
            <person name="Zimin A."/>
            <person name="Xu P."/>
            <person name="Phillippy A.M."/>
            <person name="Geng X."/>
            <person name="Song L."/>
            <person name="Sun F."/>
            <person name="Li C."/>
            <person name="Wang X."/>
            <person name="Chen A."/>
            <person name="Jin Y."/>
            <person name="Yuan Z."/>
            <person name="Yang Y."/>
            <person name="Tan S."/>
            <person name="Peatman E."/>
            <person name="Lu J."/>
            <person name="Qin Z."/>
            <person name="Dunham R."/>
            <person name="Li Z."/>
            <person name="Sonstegard T."/>
            <person name="Feng J."/>
            <person name="Danzmann R.G."/>
            <person name="Schroeder S."/>
            <person name="Scheffler B."/>
            <person name="Duke M.V."/>
            <person name="Ballard L."/>
            <person name="Kucuktas H."/>
            <person name="Kaltenboeck L."/>
            <person name="Liu H."/>
            <person name="Armbruster J."/>
            <person name="Xie Y."/>
            <person name="Kirby M.L."/>
            <person name="Tian Y."/>
            <person name="Flanagan M.E."/>
            <person name="Mu W."/>
            <person name="Waldbieser G.C."/>
        </authorList>
    </citation>
    <scope>NUCLEOTIDE SEQUENCE [LARGE SCALE GENOMIC DNA]</scope>
    <source>
        <strain evidence="5">SDA103</strain>
    </source>
</reference>
<dbReference type="OrthoDB" id="6629737at2759"/>
<dbReference type="GO" id="GO:0008270">
    <property type="term" value="F:zinc ion binding"/>
    <property type="evidence" value="ECO:0007669"/>
    <property type="project" value="UniProtKB-KW"/>
</dbReference>
<dbReference type="RefSeq" id="XP_053539645.1">
    <property type="nucleotide sequence ID" value="XM_053683670.1"/>
</dbReference>
<feature type="chain" id="PRO_5039909379" evidence="3">
    <location>
        <begin position="22"/>
        <end position="413"/>
    </location>
</feature>
<evidence type="ECO:0000256" key="3">
    <source>
        <dbReference type="SAM" id="SignalP"/>
    </source>
</evidence>
<dbReference type="Pfam" id="PF15801">
    <property type="entry name" value="zf-C6H2"/>
    <property type="match status" value="1"/>
</dbReference>
<keyword evidence="1" id="KW-0863">Zinc-finger</keyword>
<proteinExistence type="inferred from homology"/>
<keyword evidence="5" id="KW-1185">Reference proteome</keyword>
<dbReference type="InterPro" id="IPR031615">
    <property type="entry name" value="Zfn-C6H2"/>
</dbReference>
<dbReference type="Proteomes" id="UP000221080">
    <property type="component" value="Chromosome 1"/>
</dbReference>
<keyword evidence="3" id="KW-0732">Signal</keyword>
<sequence>MKQHGVCVLLTLWLFMECIEAKKYCWYFQEGYPTYFIIFRLNMDAAGGLERRHTTATRKIVGQYRIGERSDYWPHFSSVQFPQRYTIELPPETAGLGSYPLEFLFSCQEYFCSLAVPKATKRKWIGFLVSRFCGPARDWAEQLVSAGSPALHDVTQFTELFMEEFSQPGQLRGLDLLGWRVNGQPQVDPPFNLYYEEMDRAATSDPLQFLANTGAKSPRCMTEGCGRETQLQCPTCRKLGLQEAFFCSQECFKSSWREHKKLHQRARAETQPGTDRVTSELEPEPHEVGSPAEFQQKVQVKPQVPEIQVKPPVPELQVQPPVPELQVQPPVPERQANPPVPERQANPPVPERQAKPPVPELQVKPQVPDVQVKPPVPEIQVKPPVPEIQVKPLVPEIQVQVKSHLPEGQASRL</sequence>
<dbReference type="CTD" id="101885019"/>
<feature type="domain" description="C6H2-type" evidence="4">
    <location>
        <begin position="217"/>
        <end position="270"/>
    </location>
</feature>